<evidence type="ECO:0000256" key="1">
    <source>
        <dbReference type="SAM" id="Coils"/>
    </source>
</evidence>
<sequence length="137" mass="16449">MESLVEYLTSDFYSSQDGFSEVSSDTSSISTISCDVGYESSESPQEYIIYYNYDLEGIPNINVVLKDQDNLKFKRERNAKYSQKYRLKKKRRNEKLFKKSEKLMKRKLRLENKYQKMMKTIRELQQITSYCTELYDF</sequence>
<evidence type="ECO:0000313" key="3">
    <source>
        <dbReference type="Proteomes" id="UP001107558"/>
    </source>
</evidence>
<comment type="caution">
    <text evidence="2">The sequence shown here is derived from an EMBL/GenBank/DDBJ whole genome shotgun (WGS) entry which is preliminary data.</text>
</comment>
<accession>A0A9J6CEK1</accession>
<evidence type="ECO:0000313" key="2">
    <source>
        <dbReference type="EMBL" id="KAG5680516.1"/>
    </source>
</evidence>
<proteinExistence type="predicted"/>
<dbReference type="EMBL" id="JADBJN010000001">
    <property type="protein sequence ID" value="KAG5680516.1"/>
    <property type="molecule type" value="Genomic_DNA"/>
</dbReference>
<keyword evidence="1" id="KW-0175">Coiled coil</keyword>
<gene>
    <name evidence="2" type="ORF">PVAND_010023</name>
</gene>
<evidence type="ECO:0008006" key="4">
    <source>
        <dbReference type="Google" id="ProtNLM"/>
    </source>
</evidence>
<feature type="coiled-coil region" evidence="1">
    <location>
        <begin position="93"/>
        <end position="127"/>
    </location>
</feature>
<dbReference type="Proteomes" id="UP001107558">
    <property type="component" value="Chromosome 1"/>
</dbReference>
<reference evidence="2" key="1">
    <citation type="submission" date="2021-03" db="EMBL/GenBank/DDBJ databases">
        <title>Chromosome level genome of the anhydrobiotic midge Polypedilum vanderplanki.</title>
        <authorList>
            <person name="Yoshida Y."/>
            <person name="Kikawada T."/>
            <person name="Gusev O."/>
        </authorList>
    </citation>
    <scope>NUCLEOTIDE SEQUENCE</scope>
    <source>
        <strain evidence="2">NIAS01</strain>
        <tissue evidence="2">Whole body or cell culture</tissue>
    </source>
</reference>
<keyword evidence="3" id="KW-1185">Reference proteome</keyword>
<protein>
    <recommendedName>
        <fullName evidence="4">BZIP domain-containing protein</fullName>
    </recommendedName>
</protein>
<name>A0A9J6CEK1_POLVA</name>
<dbReference type="AlphaFoldDB" id="A0A9J6CEK1"/>
<organism evidence="2 3">
    <name type="scientific">Polypedilum vanderplanki</name>
    <name type="common">Sleeping chironomid midge</name>
    <dbReference type="NCBI Taxonomy" id="319348"/>
    <lineage>
        <taxon>Eukaryota</taxon>
        <taxon>Metazoa</taxon>
        <taxon>Ecdysozoa</taxon>
        <taxon>Arthropoda</taxon>
        <taxon>Hexapoda</taxon>
        <taxon>Insecta</taxon>
        <taxon>Pterygota</taxon>
        <taxon>Neoptera</taxon>
        <taxon>Endopterygota</taxon>
        <taxon>Diptera</taxon>
        <taxon>Nematocera</taxon>
        <taxon>Chironomoidea</taxon>
        <taxon>Chironomidae</taxon>
        <taxon>Chironominae</taxon>
        <taxon>Polypedilum</taxon>
        <taxon>Polypedilum</taxon>
    </lineage>
</organism>